<accession>A0A0K0FS23</accession>
<organism evidence="1 2">
    <name type="scientific">Strongyloides venezuelensis</name>
    <name type="common">Threadworm</name>
    <dbReference type="NCBI Taxonomy" id="75913"/>
    <lineage>
        <taxon>Eukaryota</taxon>
        <taxon>Metazoa</taxon>
        <taxon>Ecdysozoa</taxon>
        <taxon>Nematoda</taxon>
        <taxon>Chromadorea</taxon>
        <taxon>Rhabditida</taxon>
        <taxon>Tylenchina</taxon>
        <taxon>Panagrolaimomorpha</taxon>
        <taxon>Strongyloidoidea</taxon>
        <taxon>Strongyloididae</taxon>
        <taxon>Strongyloides</taxon>
    </lineage>
</organism>
<dbReference type="WBParaSite" id="SVE_1308200.1">
    <property type="protein sequence ID" value="SVE_1308200.1"/>
    <property type="gene ID" value="SVE_1308200"/>
</dbReference>
<proteinExistence type="predicted"/>
<name>A0A0K0FS23_STRVS</name>
<dbReference type="STRING" id="75913.A0A0K0FS23"/>
<evidence type="ECO:0000313" key="2">
    <source>
        <dbReference type="WBParaSite" id="SVE_1308200.1"/>
    </source>
</evidence>
<sequence>MGFVLAKSKYLYNEIPEHYWFDLKTREWKSIHRQRHTIGRIFTVSPMNVKLFLLRQFLLHVPGAKCKGNLKIVNGFQWLSFKDSAKARGSLDTEDNYNKLF</sequence>
<dbReference type="AlphaFoldDB" id="A0A0K0FS23"/>
<reference evidence="1" key="1">
    <citation type="submission" date="2014-07" db="EMBL/GenBank/DDBJ databases">
        <authorList>
            <person name="Martin A.A"/>
            <person name="De Silva N."/>
        </authorList>
    </citation>
    <scope>NUCLEOTIDE SEQUENCE</scope>
</reference>
<keyword evidence="1" id="KW-1185">Reference proteome</keyword>
<reference evidence="2" key="2">
    <citation type="submission" date="2015-08" db="UniProtKB">
        <authorList>
            <consortium name="WormBaseParasite"/>
        </authorList>
    </citation>
    <scope>IDENTIFICATION</scope>
</reference>
<protein>
    <submittedName>
        <fullName evidence="2">Transposase</fullName>
    </submittedName>
</protein>
<evidence type="ECO:0000313" key="1">
    <source>
        <dbReference type="Proteomes" id="UP000035680"/>
    </source>
</evidence>
<dbReference type="Proteomes" id="UP000035680">
    <property type="component" value="Unassembled WGS sequence"/>
</dbReference>